<evidence type="ECO:0000313" key="3">
    <source>
        <dbReference type="Proteomes" id="UP000076848"/>
    </source>
</evidence>
<dbReference type="Pfam" id="PF00561">
    <property type="entry name" value="Abhydrolase_1"/>
    <property type="match status" value="1"/>
</dbReference>
<gene>
    <name evidence="2" type="ORF">SAMEA3906486_00083</name>
</gene>
<dbReference type="CDD" id="cd12808">
    <property type="entry name" value="Esterase_713_like-1"/>
    <property type="match status" value="1"/>
</dbReference>
<dbReference type="Gene3D" id="3.40.50.1820">
    <property type="entry name" value="alpha/beta hydrolase"/>
    <property type="match status" value="1"/>
</dbReference>
<organism evidence="2 3">
    <name type="scientific">Bordetella ansorpii</name>
    <dbReference type="NCBI Taxonomy" id="288768"/>
    <lineage>
        <taxon>Bacteria</taxon>
        <taxon>Pseudomonadati</taxon>
        <taxon>Pseudomonadota</taxon>
        <taxon>Betaproteobacteria</taxon>
        <taxon>Burkholderiales</taxon>
        <taxon>Alcaligenaceae</taxon>
        <taxon>Bordetella</taxon>
    </lineage>
</organism>
<dbReference type="PANTHER" id="PTHR43194:SF5">
    <property type="entry name" value="PIMELOYL-[ACYL-CARRIER PROTEIN] METHYL ESTER ESTERASE"/>
    <property type="match status" value="1"/>
</dbReference>
<proteinExistence type="predicted"/>
<dbReference type="InterPro" id="IPR000073">
    <property type="entry name" value="AB_hydrolase_1"/>
</dbReference>
<sequence>MFGLCQSGTAYCIPSERNRIGMDTLHGNRAIRAMSHVSLRSIRSHFFGGATATVRGLPVEQRAVAAGLPRPVDMNGTYSVGQMYAMHYALARPRFPFPVVLWHGGGMTGAQWESTPDGRPGWLWRLLEAGFDVWVCDAPERGRASWAMYPQVYEAAPIFRSHEEAWELFRVGPGEAVPDGADTPNATAPRLAPHPGTQFPVEHFERFACQFVPRWLEHGDMTLAAHDELIAAVGPCIVMGHSQGGGHAAHALQRHPGTVRATVMLEPTGMPADAAATPAQVPQLVLWGDYLDHSPLWRSYRESVDRHVEALRQRGAPVAVLDLPAAGLHGNSHACMLDRNSDEVLGHVVAWLSKALE</sequence>
<dbReference type="STRING" id="288768.SAMEA3906486_00083"/>
<dbReference type="SUPFAM" id="SSF53474">
    <property type="entry name" value="alpha/beta-Hydrolases"/>
    <property type="match status" value="1"/>
</dbReference>
<dbReference type="PANTHER" id="PTHR43194">
    <property type="entry name" value="HYDROLASE ALPHA/BETA FOLD FAMILY"/>
    <property type="match status" value="1"/>
</dbReference>
<reference evidence="2 3" key="1">
    <citation type="submission" date="2016-04" db="EMBL/GenBank/DDBJ databases">
        <authorList>
            <consortium name="Pathogen Informatics"/>
        </authorList>
    </citation>
    <scope>NUCLEOTIDE SEQUENCE [LARGE SCALE GENOMIC DNA]</scope>
    <source>
        <strain evidence="2 3">H050680373</strain>
    </source>
</reference>
<dbReference type="GO" id="GO:0016787">
    <property type="term" value="F:hydrolase activity"/>
    <property type="evidence" value="ECO:0007669"/>
    <property type="project" value="UniProtKB-KW"/>
</dbReference>
<dbReference type="InterPro" id="IPR050228">
    <property type="entry name" value="Carboxylesterase_BioH"/>
</dbReference>
<dbReference type="AlphaFoldDB" id="A0A157S506"/>
<keyword evidence="3" id="KW-1185">Reference proteome</keyword>
<evidence type="ECO:0000259" key="1">
    <source>
        <dbReference type="Pfam" id="PF00561"/>
    </source>
</evidence>
<evidence type="ECO:0000313" key="2">
    <source>
        <dbReference type="EMBL" id="SAI65343.1"/>
    </source>
</evidence>
<name>A0A157S506_9BORD</name>
<dbReference type="InterPro" id="IPR029058">
    <property type="entry name" value="AB_hydrolase_fold"/>
</dbReference>
<dbReference type="EMBL" id="FKIF01000001">
    <property type="protein sequence ID" value="SAI65343.1"/>
    <property type="molecule type" value="Genomic_DNA"/>
</dbReference>
<keyword evidence="2" id="KW-0378">Hydrolase</keyword>
<feature type="domain" description="AB hydrolase-1" evidence="1">
    <location>
        <begin position="98"/>
        <end position="279"/>
    </location>
</feature>
<dbReference type="Proteomes" id="UP000076848">
    <property type="component" value="Unassembled WGS sequence"/>
</dbReference>
<protein>
    <submittedName>
        <fullName evidence="2">Alpha/beta hydrolase family</fullName>
    </submittedName>
</protein>
<accession>A0A157S506</accession>